<organism evidence="2 3">
    <name type="scientific">Puccinia graminis f. sp. tritici</name>
    <dbReference type="NCBI Taxonomy" id="56615"/>
    <lineage>
        <taxon>Eukaryota</taxon>
        <taxon>Fungi</taxon>
        <taxon>Dikarya</taxon>
        <taxon>Basidiomycota</taxon>
        <taxon>Pucciniomycotina</taxon>
        <taxon>Pucciniomycetes</taxon>
        <taxon>Pucciniales</taxon>
        <taxon>Pucciniaceae</taxon>
        <taxon>Puccinia</taxon>
    </lineage>
</organism>
<name>A0A5B0NC35_PUCGR</name>
<evidence type="ECO:0000313" key="2">
    <source>
        <dbReference type="EMBL" id="KAA1086875.1"/>
    </source>
</evidence>
<dbReference type="Proteomes" id="UP000324748">
    <property type="component" value="Unassembled WGS sequence"/>
</dbReference>
<comment type="caution">
    <text evidence="2">The sequence shown here is derived from an EMBL/GenBank/DDBJ whole genome shotgun (WGS) entry which is preliminary data.</text>
</comment>
<protein>
    <submittedName>
        <fullName evidence="2">Uncharacterized protein</fullName>
    </submittedName>
</protein>
<evidence type="ECO:0000256" key="1">
    <source>
        <dbReference type="SAM" id="MobiDB-lite"/>
    </source>
</evidence>
<keyword evidence="3" id="KW-1185">Reference proteome</keyword>
<gene>
    <name evidence="2" type="ORF">PGT21_014486</name>
</gene>
<dbReference type="EMBL" id="VSWC01000105">
    <property type="protein sequence ID" value="KAA1086875.1"/>
    <property type="molecule type" value="Genomic_DNA"/>
</dbReference>
<dbReference type="AlphaFoldDB" id="A0A5B0NC35"/>
<evidence type="ECO:0000313" key="3">
    <source>
        <dbReference type="Proteomes" id="UP000324748"/>
    </source>
</evidence>
<proteinExistence type="predicted"/>
<sequence>MKHLHEGAIWVAWRCTVNDSILEFDLKKSKQPLSPPSSARHASPAPHTPPSQLALPITGCFHNDLCAKNSPENMHFISSCLVFLAASQLAVAFRCSISFKLFGFCGEKMVNSAQTQLEGVPHGSSGSQLSSHRAE</sequence>
<feature type="compositionally biased region" description="Low complexity" evidence="1">
    <location>
        <begin position="36"/>
        <end position="45"/>
    </location>
</feature>
<feature type="region of interest" description="Disordered" evidence="1">
    <location>
        <begin position="32"/>
        <end position="51"/>
    </location>
</feature>
<reference evidence="2 3" key="1">
    <citation type="submission" date="2019-05" db="EMBL/GenBank/DDBJ databases">
        <title>Emergence of the Ug99 lineage of the wheat stem rust pathogen through somatic hybridization.</title>
        <authorList>
            <person name="Li F."/>
            <person name="Upadhyaya N.M."/>
            <person name="Sperschneider J."/>
            <person name="Matny O."/>
            <person name="Nguyen-Phuc H."/>
            <person name="Mago R."/>
            <person name="Raley C."/>
            <person name="Miller M.E."/>
            <person name="Silverstein K.A.T."/>
            <person name="Henningsen E."/>
            <person name="Hirsch C.D."/>
            <person name="Visser B."/>
            <person name="Pretorius Z.A."/>
            <person name="Steffenson B.J."/>
            <person name="Schwessinger B."/>
            <person name="Dodds P.N."/>
            <person name="Figueroa M."/>
        </authorList>
    </citation>
    <scope>NUCLEOTIDE SEQUENCE [LARGE SCALE GENOMIC DNA]</scope>
    <source>
        <strain evidence="2">21-0</strain>
    </source>
</reference>
<accession>A0A5B0NC35</accession>